<evidence type="ECO:0000313" key="3">
    <source>
        <dbReference type="Proteomes" id="UP000002051"/>
    </source>
</evidence>
<dbReference type="EMBL" id="CM001223">
    <property type="protein sequence ID" value="AES81542.1"/>
    <property type="molecule type" value="Genomic_DNA"/>
</dbReference>
<protein>
    <submittedName>
        <fullName evidence="1 2">Uncharacterized protein</fullName>
    </submittedName>
</protein>
<name>G7KWD2_MEDTR</name>
<reference evidence="1 3" key="2">
    <citation type="journal article" date="2014" name="BMC Genomics">
        <title>An improved genome release (version Mt4.0) for the model legume Medicago truncatula.</title>
        <authorList>
            <person name="Tang H."/>
            <person name="Krishnakumar V."/>
            <person name="Bidwell S."/>
            <person name="Rosen B."/>
            <person name="Chan A."/>
            <person name="Zhou S."/>
            <person name="Gentzbittel L."/>
            <person name="Childs K.L."/>
            <person name="Yandell M."/>
            <person name="Gundlach H."/>
            <person name="Mayer K.F."/>
            <person name="Schwartz D.C."/>
            <person name="Town C.D."/>
        </authorList>
    </citation>
    <scope>GENOME REANNOTATION</scope>
    <source>
        <strain evidence="2 3">cv. Jemalong A17</strain>
    </source>
</reference>
<reference evidence="1 3" key="1">
    <citation type="journal article" date="2011" name="Nature">
        <title>The Medicago genome provides insight into the evolution of rhizobial symbioses.</title>
        <authorList>
            <person name="Young N.D."/>
            <person name="Debelle F."/>
            <person name="Oldroyd G.E."/>
            <person name="Geurts R."/>
            <person name="Cannon S.B."/>
            <person name="Udvardi M.K."/>
            <person name="Benedito V.A."/>
            <person name="Mayer K.F."/>
            <person name="Gouzy J."/>
            <person name="Schoof H."/>
            <person name="Van de Peer Y."/>
            <person name="Proost S."/>
            <person name="Cook D.R."/>
            <person name="Meyers B.C."/>
            <person name="Spannagl M."/>
            <person name="Cheung F."/>
            <person name="De Mita S."/>
            <person name="Krishnakumar V."/>
            <person name="Gundlach H."/>
            <person name="Zhou S."/>
            <person name="Mudge J."/>
            <person name="Bharti A.K."/>
            <person name="Murray J.D."/>
            <person name="Naoumkina M.A."/>
            <person name="Rosen B."/>
            <person name="Silverstein K.A."/>
            <person name="Tang H."/>
            <person name="Rombauts S."/>
            <person name="Zhao P.X."/>
            <person name="Zhou P."/>
            <person name="Barbe V."/>
            <person name="Bardou P."/>
            <person name="Bechner M."/>
            <person name="Bellec A."/>
            <person name="Berger A."/>
            <person name="Berges H."/>
            <person name="Bidwell S."/>
            <person name="Bisseling T."/>
            <person name="Choisne N."/>
            <person name="Couloux A."/>
            <person name="Denny R."/>
            <person name="Deshpande S."/>
            <person name="Dai X."/>
            <person name="Doyle J.J."/>
            <person name="Dudez A.M."/>
            <person name="Farmer A.D."/>
            <person name="Fouteau S."/>
            <person name="Franken C."/>
            <person name="Gibelin C."/>
            <person name="Gish J."/>
            <person name="Goldstein S."/>
            <person name="Gonzalez A.J."/>
            <person name="Green P.J."/>
            <person name="Hallab A."/>
            <person name="Hartog M."/>
            <person name="Hua A."/>
            <person name="Humphray S.J."/>
            <person name="Jeong D.H."/>
            <person name="Jing Y."/>
            <person name="Jocker A."/>
            <person name="Kenton S.M."/>
            <person name="Kim D.J."/>
            <person name="Klee K."/>
            <person name="Lai H."/>
            <person name="Lang C."/>
            <person name="Lin S."/>
            <person name="Macmil S.L."/>
            <person name="Magdelenat G."/>
            <person name="Matthews L."/>
            <person name="McCorrison J."/>
            <person name="Monaghan E.L."/>
            <person name="Mun J.H."/>
            <person name="Najar F.Z."/>
            <person name="Nicholson C."/>
            <person name="Noirot C."/>
            <person name="O'Bleness M."/>
            <person name="Paule C.R."/>
            <person name="Poulain J."/>
            <person name="Prion F."/>
            <person name="Qin B."/>
            <person name="Qu C."/>
            <person name="Retzel E.F."/>
            <person name="Riddle C."/>
            <person name="Sallet E."/>
            <person name="Samain S."/>
            <person name="Samson N."/>
            <person name="Sanders I."/>
            <person name="Saurat O."/>
            <person name="Scarpelli C."/>
            <person name="Schiex T."/>
            <person name="Segurens B."/>
            <person name="Severin A.J."/>
            <person name="Sherrier D.J."/>
            <person name="Shi R."/>
            <person name="Sims S."/>
            <person name="Singer S.R."/>
            <person name="Sinharoy S."/>
            <person name="Sterck L."/>
            <person name="Viollet A."/>
            <person name="Wang B.B."/>
            <person name="Wang K."/>
            <person name="Wang M."/>
            <person name="Wang X."/>
            <person name="Warfsmann J."/>
            <person name="Weissenbach J."/>
            <person name="White D.D."/>
            <person name="White J.D."/>
            <person name="Wiley G.B."/>
            <person name="Wincker P."/>
            <person name="Xing Y."/>
            <person name="Yang L."/>
            <person name="Yao Z."/>
            <person name="Ying F."/>
            <person name="Zhai J."/>
            <person name="Zhou L."/>
            <person name="Zuber A."/>
            <person name="Denarie J."/>
            <person name="Dixon R.A."/>
            <person name="May G.D."/>
            <person name="Schwartz D.C."/>
            <person name="Rogers J."/>
            <person name="Quetier F."/>
            <person name="Town C.D."/>
            <person name="Roe B.A."/>
        </authorList>
    </citation>
    <scope>NUCLEOTIDE SEQUENCE [LARGE SCALE GENOMIC DNA]</scope>
    <source>
        <strain evidence="1">A17</strain>
        <strain evidence="2 3">cv. Jemalong A17</strain>
    </source>
</reference>
<gene>
    <name evidence="1" type="ordered locus">MTR_7g093920</name>
</gene>
<dbReference type="HOGENOM" id="CLU_3109475_0_0_1"/>
<evidence type="ECO:0000313" key="2">
    <source>
        <dbReference type="EnsemblPlants" id="AES81542"/>
    </source>
</evidence>
<evidence type="ECO:0000313" key="1">
    <source>
        <dbReference type="EMBL" id="AES81542.1"/>
    </source>
</evidence>
<proteinExistence type="predicted"/>
<dbReference type="EnsemblPlants" id="AES81542">
    <property type="protein sequence ID" value="AES81542"/>
    <property type="gene ID" value="MTR_7g093920"/>
</dbReference>
<reference evidence="2" key="3">
    <citation type="submission" date="2015-04" db="UniProtKB">
        <authorList>
            <consortium name="EnsemblPlants"/>
        </authorList>
    </citation>
    <scope>IDENTIFICATION</scope>
    <source>
        <strain evidence="2">cv. Jemalong A17</strain>
    </source>
</reference>
<keyword evidence="3" id="KW-1185">Reference proteome</keyword>
<dbReference type="PaxDb" id="3880-AES81542"/>
<accession>G7KWD2</accession>
<organism evidence="1 3">
    <name type="scientific">Medicago truncatula</name>
    <name type="common">Barrel medic</name>
    <name type="synonym">Medicago tribuloides</name>
    <dbReference type="NCBI Taxonomy" id="3880"/>
    <lineage>
        <taxon>Eukaryota</taxon>
        <taxon>Viridiplantae</taxon>
        <taxon>Streptophyta</taxon>
        <taxon>Embryophyta</taxon>
        <taxon>Tracheophyta</taxon>
        <taxon>Spermatophyta</taxon>
        <taxon>Magnoliopsida</taxon>
        <taxon>eudicotyledons</taxon>
        <taxon>Gunneridae</taxon>
        <taxon>Pentapetalae</taxon>
        <taxon>rosids</taxon>
        <taxon>fabids</taxon>
        <taxon>Fabales</taxon>
        <taxon>Fabaceae</taxon>
        <taxon>Papilionoideae</taxon>
        <taxon>50 kb inversion clade</taxon>
        <taxon>NPAAA clade</taxon>
        <taxon>Hologalegina</taxon>
        <taxon>IRL clade</taxon>
        <taxon>Trifolieae</taxon>
        <taxon>Medicago</taxon>
    </lineage>
</organism>
<sequence>MIDVLLWGHDGSMRKGMHRLSWKSLIVHKYYGGMRFKDLASFIVAMPGKQG</sequence>
<dbReference type="AlphaFoldDB" id="G7KWD2"/>
<dbReference type="Proteomes" id="UP000002051">
    <property type="component" value="Unassembled WGS sequence"/>
</dbReference>